<reference evidence="2" key="2">
    <citation type="submission" date="2023-01" db="EMBL/GenBank/DDBJ databases">
        <title>Draft genome sequence of Algimonas ampicilliniresistens strain NBRC 108219.</title>
        <authorList>
            <person name="Sun Q."/>
            <person name="Mori K."/>
        </authorList>
    </citation>
    <scope>NUCLEOTIDE SEQUENCE</scope>
    <source>
        <strain evidence="2">NBRC 108219</strain>
    </source>
</reference>
<dbReference type="Proteomes" id="UP001161391">
    <property type="component" value="Unassembled WGS sequence"/>
</dbReference>
<proteinExistence type="predicted"/>
<dbReference type="EMBL" id="BSNK01000002">
    <property type="protein sequence ID" value="GLQ24743.1"/>
    <property type="molecule type" value="Genomic_DNA"/>
</dbReference>
<gene>
    <name evidence="2" type="ORF">GCM10007853_26170</name>
</gene>
<keyword evidence="1" id="KW-0472">Membrane</keyword>
<feature type="transmembrane region" description="Helical" evidence="1">
    <location>
        <begin position="62"/>
        <end position="80"/>
    </location>
</feature>
<evidence type="ECO:0000313" key="3">
    <source>
        <dbReference type="Proteomes" id="UP001161391"/>
    </source>
</evidence>
<feature type="transmembrane region" description="Helical" evidence="1">
    <location>
        <begin position="123"/>
        <end position="145"/>
    </location>
</feature>
<evidence type="ECO:0000313" key="2">
    <source>
        <dbReference type="EMBL" id="GLQ24743.1"/>
    </source>
</evidence>
<dbReference type="InterPro" id="IPR008523">
    <property type="entry name" value="DUF805"/>
</dbReference>
<dbReference type="RefSeq" id="WP_284391529.1">
    <property type="nucleotide sequence ID" value="NZ_BSNK01000002.1"/>
</dbReference>
<organism evidence="2 3">
    <name type="scientific">Algimonas ampicilliniresistens</name>
    <dbReference type="NCBI Taxonomy" id="1298735"/>
    <lineage>
        <taxon>Bacteria</taxon>
        <taxon>Pseudomonadati</taxon>
        <taxon>Pseudomonadota</taxon>
        <taxon>Alphaproteobacteria</taxon>
        <taxon>Maricaulales</taxon>
        <taxon>Robiginitomaculaceae</taxon>
        <taxon>Algimonas</taxon>
    </lineage>
</organism>
<feature type="transmembrane region" description="Helical" evidence="1">
    <location>
        <begin position="92"/>
        <end position="111"/>
    </location>
</feature>
<comment type="caution">
    <text evidence="2">The sequence shown here is derived from an EMBL/GenBank/DDBJ whole genome shotgun (WGS) entry which is preliminary data.</text>
</comment>
<keyword evidence="1" id="KW-1133">Transmembrane helix</keyword>
<name>A0ABQ5VD90_9PROT</name>
<evidence type="ECO:0008006" key="4">
    <source>
        <dbReference type="Google" id="ProtNLM"/>
    </source>
</evidence>
<evidence type="ECO:0000256" key="1">
    <source>
        <dbReference type="SAM" id="Phobius"/>
    </source>
</evidence>
<keyword evidence="1" id="KW-0812">Transmembrane</keyword>
<dbReference type="PANTHER" id="PTHR34980">
    <property type="entry name" value="INNER MEMBRANE PROTEIN-RELATED-RELATED"/>
    <property type="match status" value="1"/>
</dbReference>
<reference evidence="2" key="1">
    <citation type="journal article" date="2014" name="Int. J. Syst. Evol. Microbiol.">
        <title>Complete genome of a new Firmicutes species belonging to the dominant human colonic microbiota ('Ruminococcus bicirculans') reveals two chromosomes and a selective capacity to utilize plant glucans.</title>
        <authorList>
            <consortium name="NISC Comparative Sequencing Program"/>
            <person name="Wegmann U."/>
            <person name="Louis P."/>
            <person name="Goesmann A."/>
            <person name="Henrissat B."/>
            <person name="Duncan S.H."/>
            <person name="Flint H.J."/>
        </authorList>
    </citation>
    <scope>NUCLEOTIDE SEQUENCE</scope>
    <source>
        <strain evidence="2">NBRC 108219</strain>
    </source>
</reference>
<protein>
    <recommendedName>
        <fullName evidence="4">DUF805 domain-containing protein</fullName>
    </recommendedName>
</protein>
<keyword evidence="3" id="KW-1185">Reference proteome</keyword>
<dbReference type="Pfam" id="PF05656">
    <property type="entry name" value="DUF805"/>
    <property type="match status" value="1"/>
</dbReference>
<feature type="transmembrane region" description="Helical" evidence="1">
    <location>
        <begin position="33"/>
        <end position="56"/>
    </location>
</feature>
<accession>A0ABQ5VD90</accession>
<sequence length="169" mass="18690">MSYVRRVGLLKAAGLGFRNYADFSGRAQRAEYWWFQLFVILVSVAISLVGQIGFGWEEGELIRSQAIWNLATVIPTLALGWRRMHDLGKSGWWNFFPVAPLIWAVVAAIILSELGDNENPVAVAAAVMGFATTLAAAIYVIVLLARDSDPRPNRYGPSPKYSEADAIFQ</sequence>
<dbReference type="PANTHER" id="PTHR34980:SF2">
    <property type="entry name" value="INNER MEMBRANE PROTEIN YHAH-RELATED"/>
    <property type="match status" value="1"/>
</dbReference>